<keyword evidence="3" id="KW-0808">Transferase</keyword>
<sequence>MDLLVGPDSDDGGRWQACWNGRRFRCAVGRGGLIAAATKREGDGATPLGRWPLRRLLYRPDRERPDAAWRLPSLAIAPGDGWCDDPGHPDYNRAVALPFPAGHERLWRDDSLYDLVVVLGHNDSPPEPGLGSAIFLHCARPDWRPTEGCVALAPEDLRSLLREVGPEDAVLVTDLLPPQG</sequence>
<keyword evidence="5 7" id="KW-0573">Peptidoglycan synthesis</keyword>
<dbReference type="GO" id="GO:0071555">
    <property type="term" value="P:cell wall organization"/>
    <property type="evidence" value="ECO:0007669"/>
    <property type="project" value="UniProtKB-UniRule"/>
</dbReference>
<evidence type="ECO:0000256" key="2">
    <source>
        <dbReference type="ARBA" id="ARBA00005992"/>
    </source>
</evidence>
<name>A0A1Y6BLF6_9PROT</name>
<dbReference type="UniPathway" id="UPA00219"/>
<comment type="similarity">
    <text evidence="2">Belongs to the YkuD family.</text>
</comment>
<dbReference type="GO" id="GO:0016740">
    <property type="term" value="F:transferase activity"/>
    <property type="evidence" value="ECO:0007669"/>
    <property type="project" value="UniProtKB-KW"/>
</dbReference>
<dbReference type="InterPro" id="IPR038063">
    <property type="entry name" value="Transpep_catalytic_dom"/>
</dbReference>
<gene>
    <name evidence="9" type="ORF">SAMN05428998_104216</name>
</gene>
<dbReference type="GO" id="GO:0004180">
    <property type="term" value="F:carboxypeptidase activity"/>
    <property type="evidence" value="ECO:0007669"/>
    <property type="project" value="UniProtKB-ARBA"/>
</dbReference>
<evidence type="ECO:0000256" key="6">
    <source>
        <dbReference type="ARBA" id="ARBA00023316"/>
    </source>
</evidence>
<dbReference type="SUPFAM" id="SSF141523">
    <property type="entry name" value="L,D-transpeptidase catalytic domain-like"/>
    <property type="match status" value="1"/>
</dbReference>
<dbReference type="InterPro" id="IPR005490">
    <property type="entry name" value="LD_TPept_cat_dom"/>
</dbReference>
<dbReference type="PROSITE" id="PS52029">
    <property type="entry name" value="LD_TPASE"/>
    <property type="match status" value="1"/>
</dbReference>
<dbReference type="Pfam" id="PF03734">
    <property type="entry name" value="YkuD"/>
    <property type="match status" value="1"/>
</dbReference>
<evidence type="ECO:0000313" key="10">
    <source>
        <dbReference type="Proteomes" id="UP000192917"/>
    </source>
</evidence>
<dbReference type="PANTHER" id="PTHR38589">
    <property type="entry name" value="BLR0621 PROTEIN"/>
    <property type="match status" value="1"/>
</dbReference>
<feature type="domain" description="L,D-TPase catalytic" evidence="8">
    <location>
        <begin position="1"/>
        <end position="173"/>
    </location>
</feature>
<feature type="active site" description="Nucleophile" evidence="7">
    <location>
        <position position="149"/>
    </location>
</feature>
<dbReference type="GO" id="GO:0008360">
    <property type="term" value="P:regulation of cell shape"/>
    <property type="evidence" value="ECO:0007669"/>
    <property type="project" value="UniProtKB-UniRule"/>
</dbReference>
<dbReference type="RefSeq" id="WP_085121916.1">
    <property type="nucleotide sequence ID" value="NZ_FWZX01000004.1"/>
</dbReference>
<keyword evidence="6 7" id="KW-0961">Cell wall biogenesis/degradation</keyword>
<dbReference type="AlphaFoldDB" id="A0A1Y6BLF6"/>
<dbReference type="EMBL" id="FWZX01000004">
    <property type="protein sequence ID" value="SMF09245.1"/>
    <property type="molecule type" value="Genomic_DNA"/>
</dbReference>
<feature type="active site" description="Proton donor/acceptor" evidence="7">
    <location>
        <position position="137"/>
    </location>
</feature>
<protein>
    <submittedName>
        <fullName evidence="9">L,D-peptidoglycan transpeptidase YkuD, ErfK/YbiS/YcfS/YnhG family</fullName>
    </submittedName>
</protein>
<evidence type="ECO:0000256" key="3">
    <source>
        <dbReference type="ARBA" id="ARBA00022679"/>
    </source>
</evidence>
<evidence type="ECO:0000256" key="7">
    <source>
        <dbReference type="PROSITE-ProRule" id="PRU01373"/>
    </source>
</evidence>
<evidence type="ECO:0000313" key="9">
    <source>
        <dbReference type="EMBL" id="SMF09245.1"/>
    </source>
</evidence>
<keyword evidence="10" id="KW-1185">Reference proteome</keyword>
<dbReference type="CDD" id="cd16913">
    <property type="entry name" value="YkuD_like"/>
    <property type="match status" value="1"/>
</dbReference>
<dbReference type="PANTHER" id="PTHR38589:SF1">
    <property type="entry name" value="BLR0621 PROTEIN"/>
    <property type="match status" value="1"/>
</dbReference>
<evidence type="ECO:0000259" key="8">
    <source>
        <dbReference type="PROSITE" id="PS52029"/>
    </source>
</evidence>
<keyword evidence="4 7" id="KW-0133">Cell shape</keyword>
<evidence type="ECO:0000256" key="4">
    <source>
        <dbReference type="ARBA" id="ARBA00022960"/>
    </source>
</evidence>
<evidence type="ECO:0000256" key="5">
    <source>
        <dbReference type="ARBA" id="ARBA00022984"/>
    </source>
</evidence>
<dbReference type="Proteomes" id="UP000192917">
    <property type="component" value="Unassembled WGS sequence"/>
</dbReference>
<reference evidence="9 10" key="1">
    <citation type="submission" date="2017-04" db="EMBL/GenBank/DDBJ databases">
        <authorList>
            <person name="Afonso C.L."/>
            <person name="Miller P.J."/>
            <person name="Scott M.A."/>
            <person name="Spackman E."/>
            <person name="Goraichik I."/>
            <person name="Dimitrov K.M."/>
            <person name="Suarez D.L."/>
            <person name="Swayne D.E."/>
        </authorList>
    </citation>
    <scope>NUCLEOTIDE SEQUENCE [LARGE SCALE GENOMIC DNA]</scope>
    <source>
        <strain evidence="9 10">USBA 355</strain>
    </source>
</reference>
<dbReference type="STRING" id="560819.SAMN05428998_104216"/>
<accession>A0A1Y6BLF6</accession>
<evidence type="ECO:0000256" key="1">
    <source>
        <dbReference type="ARBA" id="ARBA00004752"/>
    </source>
</evidence>
<comment type="pathway">
    <text evidence="1 7">Cell wall biogenesis; peptidoglycan biosynthesis.</text>
</comment>
<proteinExistence type="inferred from homology"/>
<dbReference type="GO" id="GO:0009252">
    <property type="term" value="P:peptidoglycan biosynthetic process"/>
    <property type="evidence" value="ECO:0007669"/>
    <property type="project" value="UniProtKB-UniPathway"/>
</dbReference>
<organism evidence="9 10">
    <name type="scientific">Tistlia consotensis USBA 355</name>
    <dbReference type="NCBI Taxonomy" id="560819"/>
    <lineage>
        <taxon>Bacteria</taxon>
        <taxon>Pseudomonadati</taxon>
        <taxon>Pseudomonadota</taxon>
        <taxon>Alphaproteobacteria</taxon>
        <taxon>Rhodospirillales</taxon>
        <taxon>Rhodovibrionaceae</taxon>
        <taxon>Tistlia</taxon>
    </lineage>
</organism>